<proteinExistence type="predicted"/>
<dbReference type="OrthoDB" id="9995178at2759"/>
<sequence>MASTSSALNTQKISVTEEKLPFHIAVCDQFEMHAKPKAAPVQRREENVHIKLHSNAPNYHYQCGVPDCTQMYRKATVLKTQMYRDHKEPDVKRKGAFKKSFNYVEPVPLFLGNYENGTELFAKYVPVQETLAALFKSESVREQYAATRLEPSTVNLYQDRYIYGEPHLCGTTRTAQSYQSHLQDLKISDTNSVCGIKSDSPFNQLGHFHVCQPGLPPCLGHDMFEGIVSYDLALLSVI</sequence>
<name>A0A7J5YNG4_DISMA</name>
<evidence type="ECO:0000313" key="2">
    <source>
        <dbReference type="Proteomes" id="UP000518266"/>
    </source>
</evidence>
<protein>
    <submittedName>
        <fullName evidence="1">Uncharacterized protein</fullName>
    </submittedName>
</protein>
<reference evidence="1 2" key="1">
    <citation type="submission" date="2020-03" db="EMBL/GenBank/DDBJ databases">
        <title>Dissostichus mawsoni Genome sequencing and assembly.</title>
        <authorList>
            <person name="Park H."/>
        </authorList>
    </citation>
    <scope>NUCLEOTIDE SEQUENCE [LARGE SCALE GENOMIC DNA]</scope>
    <source>
        <strain evidence="1">DM0001</strain>
        <tissue evidence="1">Muscle</tissue>
    </source>
</reference>
<evidence type="ECO:0000313" key="1">
    <source>
        <dbReference type="EMBL" id="KAF3850663.1"/>
    </source>
</evidence>
<comment type="caution">
    <text evidence="1">The sequence shown here is derived from an EMBL/GenBank/DDBJ whole genome shotgun (WGS) entry which is preliminary data.</text>
</comment>
<accession>A0A7J5YNG4</accession>
<dbReference type="AlphaFoldDB" id="A0A7J5YNG4"/>
<keyword evidence="2" id="KW-1185">Reference proteome</keyword>
<dbReference type="EMBL" id="JAAKFY010000010">
    <property type="protein sequence ID" value="KAF3850663.1"/>
    <property type="molecule type" value="Genomic_DNA"/>
</dbReference>
<dbReference type="Proteomes" id="UP000518266">
    <property type="component" value="Unassembled WGS sequence"/>
</dbReference>
<gene>
    <name evidence="1" type="ORF">F7725_012435</name>
</gene>
<organism evidence="1 2">
    <name type="scientific">Dissostichus mawsoni</name>
    <name type="common">Antarctic cod</name>
    <dbReference type="NCBI Taxonomy" id="36200"/>
    <lineage>
        <taxon>Eukaryota</taxon>
        <taxon>Metazoa</taxon>
        <taxon>Chordata</taxon>
        <taxon>Craniata</taxon>
        <taxon>Vertebrata</taxon>
        <taxon>Euteleostomi</taxon>
        <taxon>Actinopterygii</taxon>
        <taxon>Neopterygii</taxon>
        <taxon>Teleostei</taxon>
        <taxon>Neoteleostei</taxon>
        <taxon>Acanthomorphata</taxon>
        <taxon>Eupercaria</taxon>
        <taxon>Perciformes</taxon>
        <taxon>Notothenioidei</taxon>
        <taxon>Nototheniidae</taxon>
        <taxon>Dissostichus</taxon>
    </lineage>
</organism>